<evidence type="ECO:0000313" key="1">
    <source>
        <dbReference type="EMBL" id="MCU7555865.1"/>
    </source>
</evidence>
<evidence type="ECO:0000313" key="2">
    <source>
        <dbReference type="Proteomes" id="UP001209257"/>
    </source>
</evidence>
<gene>
    <name evidence="1" type="ORF">OCL06_14840</name>
</gene>
<comment type="caution">
    <text evidence="1">The sequence shown here is derived from an EMBL/GenBank/DDBJ whole genome shotgun (WGS) entry which is preliminary data.</text>
</comment>
<proteinExistence type="predicted"/>
<dbReference type="Proteomes" id="UP001209257">
    <property type="component" value="Unassembled WGS sequence"/>
</dbReference>
<protein>
    <recommendedName>
        <fullName evidence="3">YARHG domain-containing protein</fullName>
    </recommendedName>
</protein>
<accession>A0ABT2VRC8</accession>
<organism evidence="1 2">
    <name type="scientific">Alteromonas salexigens</name>
    <dbReference type="NCBI Taxonomy" id="2982530"/>
    <lineage>
        <taxon>Bacteria</taxon>
        <taxon>Pseudomonadati</taxon>
        <taxon>Pseudomonadota</taxon>
        <taxon>Gammaproteobacteria</taxon>
        <taxon>Alteromonadales</taxon>
        <taxon>Alteromonadaceae</taxon>
        <taxon>Alteromonas/Salinimonas group</taxon>
        <taxon>Alteromonas</taxon>
    </lineage>
</organism>
<keyword evidence="2" id="KW-1185">Reference proteome</keyword>
<dbReference type="RefSeq" id="WP_262995955.1">
    <property type="nucleotide sequence ID" value="NZ_JAOTJC010000013.1"/>
</dbReference>
<evidence type="ECO:0008006" key="3">
    <source>
        <dbReference type="Google" id="ProtNLM"/>
    </source>
</evidence>
<dbReference type="EMBL" id="JAOTJC010000013">
    <property type="protein sequence ID" value="MCU7555865.1"/>
    <property type="molecule type" value="Genomic_DNA"/>
</dbReference>
<name>A0ABT2VRC8_9ALTE</name>
<sequence length="116" mass="13298">MQFVKLSSVVLLVTLLLVVTSKSDSIVGFVSSAEAGAQTGYPAEEIAQLEGLLHSAQFNLGDRDHFLRKQRIEHYISRAKHYHQHEWYYNRDEALERANNILTHHERMENSAYASL</sequence>
<reference evidence="2" key="1">
    <citation type="submission" date="2023-07" db="EMBL/GenBank/DDBJ databases">
        <title>Study on multiphase classification of strain Alteromonas salexigens isolated from the Yellow Sea.</title>
        <authorList>
            <person name="Sun L."/>
        </authorList>
    </citation>
    <scope>NUCLEOTIDE SEQUENCE [LARGE SCALE GENOMIC DNA]</scope>
    <source>
        <strain evidence="2">ASW11-19</strain>
    </source>
</reference>